<dbReference type="InterPro" id="IPR036188">
    <property type="entry name" value="FAD/NAD-bd_sf"/>
</dbReference>
<proteinExistence type="predicted"/>
<feature type="domain" description="Amine oxidase" evidence="1">
    <location>
        <begin position="67"/>
        <end position="527"/>
    </location>
</feature>
<dbReference type="EMBL" id="QKKF02022802">
    <property type="protein sequence ID" value="RZF38231.1"/>
    <property type="molecule type" value="Genomic_DNA"/>
</dbReference>
<dbReference type="SUPFAM" id="SSF51905">
    <property type="entry name" value="FAD/NAD(P)-binding domain"/>
    <property type="match status" value="1"/>
</dbReference>
<evidence type="ECO:0000313" key="2">
    <source>
        <dbReference type="EMBL" id="RZF38231.1"/>
    </source>
</evidence>
<dbReference type="AlphaFoldDB" id="A0A482WYH1"/>
<dbReference type="SUPFAM" id="SSF54373">
    <property type="entry name" value="FAD-linked reductases, C-terminal domain"/>
    <property type="match status" value="1"/>
</dbReference>
<comment type="caution">
    <text evidence="2">The sequence shown here is derived from an EMBL/GenBank/DDBJ whole genome shotgun (WGS) entry which is preliminary data.</text>
</comment>
<organism evidence="2 3">
    <name type="scientific">Laodelphax striatellus</name>
    <name type="common">Small brown planthopper</name>
    <name type="synonym">Delphax striatella</name>
    <dbReference type="NCBI Taxonomy" id="195883"/>
    <lineage>
        <taxon>Eukaryota</taxon>
        <taxon>Metazoa</taxon>
        <taxon>Ecdysozoa</taxon>
        <taxon>Arthropoda</taxon>
        <taxon>Hexapoda</taxon>
        <taxon>Insecta</taxon>
        <taxon>Pterygota</taxon>
        <taxon>Neoptera</taxon>
        <taxon>Paraneoptera</taxon>
        <taxon>Hemiptera</taxon>
        <taxon>Auchenorrhyncha</taxon>
        <taxon>Fulgoroidea</taxon>
        <taxon>Delphacidae</taxon>
        <taxon>Criomorphinae</taxon>
        <taxon>Laodelphax</taxon>
    </lineage>
</organism>
<name>A0A482WYH1_LAOST</name>
<reference evidence="2 3" key="1">
    <citation type="journal article" date="2017" name="Gigascience">
        <title>Genome sequence of the small brown planthopper, Laodelphax striatellus.</title>
        <authorList>
            <person name="Zhu J."/>
            <person name="Jiang F."/>
            <person name="Wang X."/>
            <person name="Yang P."/>
            <person name="Bao Y."/>
            <person name="Zhao W."/>
            <person name="Wang W."/>
            <person name="Lu H."/>
            <person name="Wang Q."/>
            <person name="Cui N."/>
            <person name="Li J."/>
            <person name="Chen X."/>
            <person name="Luo L."/>
            <person name="Yu J."/>
            <person name="Kang L."/>
            <person name="Cui F."/>
        </authorList>
    </citation>
    <scope>NUCLEOTIDE SEQUENCE [LARGE SCALE GENOMIC DNA]</scope>
    <source>
        <strain evidence="2">Lst14</strain>
    </source>
</reference>
<dbReference type="OrthoDB" id="2219495at2759"/>
<protein>
    <recommendedName>
        <fullName evidence="1">Amine oxidase domain-containing protein</fullName>
    </recommendedName>
</protein>
<dbReference type="FunCoup" id="A0A482WYH1">
    <property type="interactions" value="238"/>
</dbReference>
<dbReference type="PANTHER" id="PTHR10742:SF416">
    <property type="entry name" value="SPERMINE OXIDASE"/>
    <property type="match status" value="1"/>
</dbReference>
<keyword evidence="3" id="KW-1185">Reference proteome</keyword>
<sequence length="550" mass="60499">MILKNIYTRLKINSTNTYFRSYKTSSSVSKNILICKKQKLEKICLIDKDLVDPCKESPKVIIVGAGMAGLSAAARLFKAGVTDITVLEASDRPGGRIHSCWLKDAIAEIGAQWITGCNISNSIMTLACQEGLLEPSTAHRYEKFKGVYMTSSGQAIKQHIALRAFLCYEQILHKAGALYSLACGRDHGSMMTYISLSIERELQNFPPHERHEASCVMYGLTNRISNKWGADLDDMSVDLFGSRKDISGEVLGIPLGFVGVLAPLIKQIPHDRILYSKEVNNIHWCETCDAKLGGSRASVKCCDGSVYCGDYVIVTIPLGVLKAKHDKLFVPKLPAEKVEAIKNLGFGNINKIFLQYDNPFWVWGRGTMNFARTIEELRDECEWTNGIHGLEEVQGSQEILMIEVSGKHADAVEKLTDDNIAQDVTCLLRKFVGDPTIPYPSSILRSKWKENSNFLGAGSYFSVNSTVGHQLDLQSPIPSFPCTTGEEGEPPEIAPVLLFAGEATCPTYFSTVHGARLSGLQAAQDIISLTKIYAGPPPLLGEKPKIEDPC</sequence>
<accession>A0A482WYH1</accession>
<dbReference type="Pfam" id="PF01593">
    <property type="entry name" value="Amino_oxidase"/>
    <property type="match status" value="1"/>
</dbReference>
<dbReference type="PANTHER" id="PTHR10742">
    <property type="entry name" value="FLAVIN MONOAMINE OXIDASE"/>
    <property type="match status" value="1"/>
</dbReference>
<dbReference type="InterPro" id="IPR002937">
    <property type="entry name" value="Amino_oxidase"/>
</dbReference>
<dbReference type="Proteomes" id="UP000291343">
    <property type="component" value="Unassembled WGS sequence"/>
</dbReference>
<dbReference type="InParanoid" id="A0A482WYH1"/>
<dbReference type="PRINTS" id="PR00419">
    <property type="entry name" value="ADXRDTASE"/>
</dbReference>
<dbReference type="SMR" id="A0A482WYH1"/>
<dbReference type="Gene3D" id="3.90.660.10">
    <property type="match status" value="1"/>
</dbReference>
<evidence type="ECO:0000313" key="3">
    <source>
        <dbReference type="Proteomes" id="UP000291343"/>
    </source>
</evidence>
<dbReference type="InterPro" id="IPR050281">
    <property type="entry name" value="Flavin_monoamine_oxidase"/>
</dbReference>
<dbReference type="STRING" id="195883.A0A482WYH1"/>
<evidence type="ECO:0000259" key="1">
    <source>
        <dbReference type="Pfam" id="PF01593"/>
    </source>
</evidence>
<gene>
    <name evidence="2" type="ORF">LSTR_LSTR005592</name>
</gene>
<dbReference type="Gene3D" id="3.50.50.60">
    <property type="entry name" value="FAD/NAD(P)-binding domain"/>
    <property type="match status" value="1"/>
</dbReference>
<dbReference type="GO" id="GO:0046592">
    <property type="term" value="F:polyamine oxidase activity"/>
    <property type="evidence" value="ECO:0007669"/>
    <property type="project" value="TreeGrafter"/>
</dbReference>